<proteinExistence type="predicted"/>
<dbReference type="InterPro" id="IPR019845">
    <property type="entry name" value="Squalene/phytoene_synthase_CS"/>
</dbReference>
<dbReference type="GO" id="GO:0016117">
    <property type="term" value="P:carotenoid biosynthetic process"/>
    <property type="evidence" value="ECO:0007669"/>
    <property type="project" value="UniProtKB-ARBA"/>
</dbReference>
<dbReference type="InterPro" id="IPR044844">
    <property type="entry name" value="Trans_IPPS_euk-type"/>
</dbReference>
<sequence>MPRWIAKDTSRMTDEAYQSHSLQGVSRTFALTIPQLPKRLRLPVGNAYLLCRICDTIEDEPALTLEQKERFSGDFVRVVKGSASPDVFSDTLSAALTNDTPEAERDLIRNTARVIRLTHGFTSPQRRAMEHCVQEMATGMVHYQKRQTLSGLRDISELGDYCYYVAGVVGIMLTELFSDYSREMAANRERMLELSRSFGQGLQMTNILKDIWDDWARGACWLPRDVFSECAFDLQAIPEHRNDSCYLAGIGNLIGLASMHLHNALQYTLLIPPKEKGIRRFCLWALGMALLTLRKLNKHRNFESGQEVKISHLDVKTVIVGTELVLKGDKRPRWLFELLARGLPDAPEGVSSDNDTDSSKTC</sequence>
<dbReference type="EC" id="2.5.1.21" evidence="2"/>
<organism evidence="2">
    <name type="scientific">Candidatus Kentrum sp. SD</name>
    <dbReference type="NCBI Taxonomy" id="2126332"/>
    <lineage>
        <taxon>Bacteria</taxon>
        <taxon>Pseudomonadati</taxon>
        <taxon>Pseudomonadota</taxon>
        <taxon>Gammaproteobacteria</taxon>
        <taxon>Candidatus Kentrum</taxon>
    </lineage>
</organism>
<dbReference type="Pfam" id="PF00494">
    <property type="entry name" value="SQS_PSY"/>
    <property type="match status" value="1"/>
</dbReference>
<dbReference type="InterPro" id="IPR002060">
    <property type="entry name" value="Squ/phyt_synthse"/>
</dbReference>
<reference evidence="2" key="1">
    <citation type="submission" date="2019-02" db="EMBL/GenBank/DDBJ databases">
        <authorList>
            <person name="Gruber-Vodicka R. H."/>
            <person name="Seah K. B. B."/>
        </authorList>
    </citation>
    <scope>NUCLEOTIDE SEQUENCE</scope>
    <source>
        <strain evidence="3">BECK_S1320</strain>
        <strain evidence="2">BECK_S1321</strain>
    </source>
</reference>
<dbReference type="PANTHER" id="PTHR11626">
    <property type="entry name" value="FARNESYL-DIPHOSPHATE FARNESYLTRANSFERASE"/>
    <property type="match status" value="1"/>
</dbReference>
<dbReference type="AlphaFoldDB" id="A0A450Y8W7"/>
<dbReference type="GO" id="GO:0045338">
    <property type="term" value="P:farnesyl diphosphate metabolic process"/>
    <property type="evidence" value="ECO:0007669"/>
    <property type="project" value="InterPro"/>
</dbReference>
<dbReference type="SFLD" id="SFLDG01018">
    <property type="entry name" value="Squalene/Phytoene_Synthase_Lik"/>
    <property type="match status" value="1"/>
</dbReference>
<evidence type="ECO:0000256" key="1">
    <source>
        <dbReference type="ARBA" id="ARBA00022679"/>
    </source>
</evidence>
<dbReference type="InterPro" id="IPR008949">
    <property type="entry name" value="Isoprenoid_synthase_dom_sf"/>
</dbReference>
<dbReference type="PROSITE" id="PS01044">
    <property type="entry name" value="SQUALEN_PHYTOEN_SYN_1"/>
    <property type="match status" value="1"/>
</dbReference>
<name>A0A450Y8W7_9GAMM</name>
<dbReference type="InterPro" id="IPR033904">
    <property type="entry name" value="Trans_IPPS_HH"/>
</dbReference>
<dbReference type="SUPFAM" id="SSF48576">
    <property type="entry name" value="Terpenoid synthases"/>
    <property type="match status" value="1"/>
</dbReference>
<evidence type="ECO:0000313" key="2">
    <source>
        <dbReference type="EMBL" id="VFK37971.1"/>
    </source>
</evidence>
<evidence type="ECO:0000313" key="3">
    <source>
        <dbReference type="EMBL" id="VFK42610.1"/>
    </source>
</evidence>
<gene>
    <name evidence="3" type="ORF">BECKSD772E_GA0070983_101832</name>
    <name evidence="2" type="ORF">BECKSD772F_GA0070984_101931</name>
</gene>
<dbReference type="GO" id="GO:0051996">
    <property type="term" value="F:squalene synthase [NAD(P)H] activity"/>
    <property type="evidence" value="ECO:0007669"/>
    <property type="project" value="UniProtKB-EC"/>
</dbReference>
<dbReference type="EMBL" id="CAADFR010000019">
    <property type="protein sequence ID" value="VFK37971.1"/>
    <property type="molecule type" value="Genomic_DNA"/>
</dbReference>
<accession>A0A450Y8W7</accession>
<protein>
    <submittedName>
        <fullName evidence="2">Farnesyl-diphosphate farnesyltransferase</fullName>
        <ecNumber evidence="2">2.5.1.21</ecNumber>
    </submittedName>
</protein>
<dbReference type="SFLD" id="SFLDS00005">
    <property type="entry name" value="Isoprenoid_Synthase_Type_I"/>
    <property type="match status" value="1"/>
</dbReference>
<dbReference type="CDD" id="cd00683">
    <property type="entry name" value="Trans_IPPS_HH"/>
    <property type="match status" value="1"/>
</dbReference>
<dbReference type="Gene3D" id="1.10.600.10">
    <property type="entry name" value="Farnesyl Diphosphate Synthase"/>
    <property type="match status" value="1"/>
</dbReference>
<dbReference type="PANTHER" id="PTHR11626:SF2">
    <property type="entry name" value="SQUALENE SYNTHASE"/>
    <property type="match status" value="1"/>
</dbReference>
<keyword evidence="1 2" id="KW-0808">Transferase</keyword>
<dbReference type="EMBL" id="CAADFU010000018">
    <property type="protein sequence ID" value="VFK42610.1"/>
    <property type="molecule type" value="Genomic_DNA"/>
</dbReference>